<accession>A0A949PRI2</accession>
<reference evidence="2 3" key="1">
    <citation type="submission" date="2021-06" db="EMBL/GenBank/DDBJ databases">
        <title>Falsochrobactrum tianjin sp.nov., a new petroleum-degrading bacteria isolated from oily soils.</title>
        <authorList>
            <person name="Chen G."/>
            <person name="Chen H."/>
            <person name="Tian J."/>
            <person name="Qing J."/>
            <person name="Zhong L."/>
            <person name="Ma W."/>
            <person name="Song Y."/>
            <person name="Cui X."/>
            <person name="Yan B."/>
        </authorList>
    </citation>
    <scope>NUCLEOTIDE SEQUENCE [LARGE SCALE GENOMIC DNA]</scope>
    <source>
        <strain evidence="2 3">TDYN1</strain>
    </source>
</reference>
<feature type="domain" description="Carboxymuconolactone decarboxylase-like" evidence="1">
    <location>
        <begin position="12"/>
        <end position="94"/>
    </location>
</feature>
<gene>
    <name evidence="2" type="ORF">KUG47_16235</name>
</gene>
<comment type="caution">
    <text evidence="2">The sequence shown here is derived from an EMBL/GenBank/DDBJ whole genome shotgun (WGS) entry which is preliminary data.</text>
</comment>
<evidence type="ECO:0000259" key="1">
    <source>
        <dbReference type="Pfam" id="PF02627"/>
    </source>
</evidence>
<keyword evidence="3" id="KW-1185">Reference proteome</keyword>
<dbReference type="InterPro" id="IPR003779">
    <property type="entry name" value="CMD-like"/>
</dbReference>
<dbReference type="PANTHER" id="PTHR34846">
    <property type="entry name" value="4-CARBOXYMUCONOLACTONE DECARBOXYLASE FAMILY PROTEIN (AFU_ORTHOLOGUE AFUA_6G11590)"/>
    <property type="match status" value="1"/>
</dbReference>
<evidence type="ECO:0000313" key="3">
    <source>
        <dbReference type="Proteomes" id="UP000752297"/>
    </source>
</evidence>
<sequence length="153" mass="17343">MEPRLFPHKLAPKIMQAMIALEKTVAEAGLEYSLYELVRIRASQINGCAYCIHMHTRDARKAGETEERLYLVSAWRESPLFTPRERAALAWTEALTLLAQTRAPDEDFDALREHFTDEEIVKLSMAINVINVWNRIAVGFRSVHPVAGHEAAA</sequence>
<dbReference type="NCBIfam" id="TIGR00778">
    <property type="entry name" value="ahpD_dom"/>
    <property type="match status" value="1"/>
</dbReference>
<proteinExistence type="predicted"/>
<evidence type="ECO:0000313" key="2">
    <source>
        <dbReference type="EMBL" id="MBV2145045.1"/>
    </source>
</evidence>
<organism evidence="2 3">
    <name type="scientific">Falsochrobactrum tianjinense</name>
    <dbReference type="NCBI Taxonomy" id="2706015"/>
    <lineage>
        <taxon>Bacteria</taxon>
        <taxon>Pseudomonadati</taxon>
        <taxon>Pseudomonadota</taxon>
        <taxon>Alphaproteobacteria</taxon>
        <taxon>Hyphomicrobiales</taxon>
        <taxon>Brucellaceae</taxon>
        <taxon>Falsochrobactrum</taxon>
    </lineage>
</organism>
<dbReference type="Pfam" id="PF02627">
    <property type="entry name" value="CMD"/>
    <property type="match status" value="1"/>
</dbReference>
<dbReference type="RefSeq" id="WP_217679037.1">
    <property type="nucleotide sequence ID" value="NZ_JAHRVA010000009.1"/>
</dbReference>
<dbReference type="PANTHER" id="PTHR34846:SF10">
    <property type="entry name" value="CYTOPLASMIC PROTEIN"/>
    <property type="match status" value="1"/>
</dbReference>
<protein>
    <submittedName>
        <fullName evidence="2">Carboxymuconolactone decarboxylase family protein</fullName>
    </submittedName>
</protein>
<dbReference type="GO" id="GO:0051920">
    <property type="term" value="F:peroxiredoxin activity"/>
    <property type="evidence" value="ECO:0007669"/>
    <property type="project" value="InterPro"/>
</dbReference>
<dbReference type="AlphaFoldDB" id="A0A949PRI2"/>
<dbReference type="Proteomes" id="UP000752297">
    <property type="component" value="Unassembled WGS sequence"/>
</dbReference>
<dbReference type="InterPro" id="IPR004675">
    <property type="entry name" value="AhpD_core"/>
</dbReference>
<dbReference type="EMBL" id="JAHRVA010000009">
    <property type="protein sequence ID" value="MBV2145045.1"/>
    <property type="molecule type" value="Genomic_DNA"/>
</dbReference>
<name>A0A949PRI2_9HYPH</name>